<keyword evidence="1" id="KW-1133">Transmembrane helix</keyword>
<dbReference type="RefSeq" id="WP_169639899.1">
    <property type="nucleotide sequence ID" value="NZ_CP048788.1"/>
</dbReference>
<dbReference type="AlphaFoldDB" id="A0A858SSL2"/>
<proteinExistence type="predicted"/>
<accession>A0A858SSL2</accession>
<gene>
    <name evidence="2" type="ORF">G3256_05675</name>
</gene>
<dbReference type="KEGG" id="rpon:G3256_05675"/>
<sequence length="79" mass="8513">MPKVVRLYIHSALAGFVLAGIFTGLVLWLNVGNLWHLVSGSDVAVMAVTVFWVLNGIVFSGVQFAWGITRAATPGNQEQ</sequence>
<keyword evidence="3" id="KW-1185">Reference proteome</keyword>
<protein>
    <submittedName>
        <fullName evidence="2">Uncharacterized protein</fullName>
    </submittedName>
</protein>
<dbReference type="EMBL" id="CP048788">
    <property type="protein sequence ID" value="QJF50683.1"/>
    <property type="molecule type" value="Genomic_DNA"/>
</dbReference>
<reference evidence="2 3" key="1">
    <citation type="submission" date="2020-02" db="EMBL/GenBank/DDBJ databases">
        <title>Genome sequence of Roseobacter ponti.</title>
        <authorList>
            <person name="Hollensteiner J."/>
            <person name="Schneider D."/>
            <person name="Poehlein A."/>
            <person name="Daniel R."/>
        </authorList>
    </citation>
    <scope>NUCLEOTIDE SEQUENCE [LARGE SCALE GENOMIC DNA]</scope>
    <source>
        <strain evidence="2 3">DSM 106830</strain>
    </source>
</reference>
<keyword evidence="1" id="KW-0472">Membrane</keyword>
<feature type="transmembrane region" description="Helical" evidence="1">
    <location>
        <begin position="43"/>
        <end position="66"/>
    </location>
</feature>
<name>A0A858SSL2_9RHOB</name>
<organism evidence="2 3">
    <name type="scientific">Roseobacter ponti</name>
    <dbReference type="NCBI Taxonomy" id="1891787"/>
    <lineage>
        <taxon>Bacteria</taxon>
        <taxon>Pseudomonadati</taxon>
        <taxon>Pseudomonadota</taxon>
        <taxon>Alphaproteobacteria</taxon>
        <taxon>Rhodobacterales</taxon>
        <taxon>Roseobacteraceae</taxon>
        <taxon>Roseobacter</taxon>
    </lineage>
</organism>
<keyword evidence="1" id="KW-0812">Transmembrane</keyword>
<evidence type="ECO:0000313" key="3">
    <source>
        <dbReference type="Proteomes" id="UP000503308"/>
    </source>
</evidence>
<dbReference type="Proteomes" id="UP000503308">
    <property type="component" value="Chromosome"/>
</dbReference>
<evidence type="ECO:0000313" key="2">
    <source>
        <dbReference type="EMBL" id="QJF50683.1"/>
    </source>
</evidence>
<feature type="transmembrane region" description="Helical" evidence="1">
    <location>
        <begin position="7"/>
        <end position="31"/>
    </location>
</feature>
<evidence type="ECO:0000256" key="1">
    <source>
        <dbReference type="SAM" id="Phobius"/>
    </source>
</evidence>